<organism evidence="1 2">
    <name type="scientific">Citrifermentans bremense</name>
    <dbReference type="NCBI Taxonomy" id="60035"/>
    <lineage>
        <taxon>Bacteria</taxon>
        <taxon>Pseudomonadati</taxon>
        <taxon>Thermodesulfobacteriota</taxon>
        <taxon>Desulfuromonadia</taxon>
        <taxon>Geobacterales</taxon>
        <taxon>Geobacteraceae</taxon>
        <taxon>Citrifermentans</taxon>
    </lineage>
</organism>
<accession>A0A7R7FS51</accession>
<reference evidence="1 2" key="1">
    <citation type="submission" date="2020-06" db="EMBL/GenBank/DDBJ databases">
        <title>Interaction of electrochemicaly active bacteria, Geobacter bremensis R4 on different carbon anode.</title>
        <authorList>
            <person name="Meng L."/>
            <person name="Yoshida N."/>
        </authorList>
    </citation>
    <scope>NUCLEOTIDE SEQUENCE [LARGE SCALE GENOMIC DNA]</scope>
    <source>
        <strain evidence="1 2">R4</strain>
    </source>
</reference>
<sequence length="37" mass="4080">MALTVTGARNADAATFYRFLQSAEAKVVLRKYGFALK</sequence>
<evidence type="ECO:0000313" key="1">
    <source>
        <dbReference type="EMBL" id="BCO11341.1"/>
    </source>
</evidence>
<evidence type="ECO:0000313" key="2">
    <source>
        <dbReference type="Proteomes" id="UP000515472"/>
    </source>
</evidence>
<dbReference type="EMBL" id="AP023213">
    <property type="protein sequence ID" value="BCO11341.1"/>
    <property type="molecule type" value="Genomic_DNA"/>
</dbReference>
<name>A0A7R7FS51_9BACT</name>
<dbReference type="AlphaFoldDB" id="A0A7R7FS51"/>
<proteinExistence type="predicted"/>
<dbReference type="SUPFAM" id="SSF53850">
    <property type="entry name" value="Periplasmic binding protein-like II"/>
    <property type="match status" value="1"/>
</dbReference>
<protein>
    <submittedName>
        <fullName evidence="1">Molybdenum ABC transporter, substrate-binding protein ModA</fullName>
    </submittedName>
</protein>
<gene>
    <name evidence="1" type="ORF">GEOBRER4_n1710</name>
</gene>
<dbReference type="Proteomes" id="UP000515472">
    <property type="component" value="Chromosome"/>
</dbReference>
<dbReference type="Pfam" id="PF13531">
    <property type="entry name" value="SBP_bac_11"/>
    <property type="match status" value="1"/>
</dbReference>
<dbReference type="Gene3D" id="3.40.190.10">
    <property type="entry name" value="Periplasmic binding protein-like II"/>
    <property type="match status" value="1"/>
</dbReference>
<keyword evidence="2" id="KW-1185">Reference proteome</keyword>